<reference evidence="12" key="1">
    <citation type="submission" date="2011-10" db="EMBL/GenBank/DDBJ databases">
        <authorList>
            <consortium name="Soft-shell Turtle Genome Consortium"/>
        </authorList>
    </citation>
    <scope>NUCLEOTIDE SEQUENCE [LARGE SCALE GENOMIC DNA]</scope>
    <source>
        <strain evidence="12">Daiwa-1</strain>
    </source>
</reference>
<dbReference type="InterPro" id="IPR015422">
    <property type="entry name" value="PyrdxlP-dep_Trfase_small"/>
</dbReference>
<gene>
    <name evidence="11" type="primary">OAT</name>
</gene>
<dbReference type="SUPFAM" id="SSF53383">
    <property type="entry name" value="PLP-dependent transferases"/>
    <property type="match status" value="1"/>
</dbReference>
<comment type="pathway">
    <text evidence="2 10">Amino-acid biosynthesis; L-proline biosynthesis; L-glutamate 5-semialdehyde from L-ornithine: step 1/1.</text>
</comment>
<dbReference type="EMBL" id="AGCU01172507">
    <property type="status" value="NOT_ANNOTATED_CDS"/>
    <property type="molecule type" value="Genomic_DNA"/>
</dbReference>
<dbReference type="InterPro" id="IPR005814">
    <property type="entry name" value="Aminotrans_3"/>
</dbReference>
<comment type="catalytic activity">
    <reaction evidence="7">
        <text>L-ornithine + 2-oxoglutarate = L-glutamate 5-semialdehyde + L-glutamate</text>
        <dbReference type="Rhea" id="RHEA:25160"/>
        <dbReference type="ChEBI" id="CHEBI:16810"/>
        <dbReference type="ChEBI" id="CHEBI:29985"/>
        <dbReference type="ChEBI" id="CHEBI:46911"/>
        <dbReference type="ChEBI" id="CHEBI:58066"/>
        <dbReference type="EC" id="2.6.1.13"/>
    </reaction>
    <physiologicalReaction direction="left-to-right" evidence="7">
        <dbReference type="Rhea" id="RHEA:25161"/>
    </physiologicalReaction>
    <physiologicalReaction direction="right-to-left" evidence="7">
        <dbReference type="Rhea" id="RHEA:25162"/>
    </physiologicalReaction>
</comment>
<evidence type="ECO:0000256" key="9">
    <source>
        <dbReference type="RuleBase" id="RU003560"/>
    </source>
</evidence>
<dbReference type="EMBL" id="AGCU01172512">
    <property type="status" value="NOT_ANNOTATED_CDS"/>
    <property type="molecule type" value="Genomic_DNA"/>
</dbReference>
<keyword evidence="5 10" id="KW-0808">Transferase</keyword>
<comment type="cofactor">
    <cofactor evidence="1 10">
        <name>pyridoxal 5'-phosphate</name>
        <dbReference type="ChEBI" id="CHEBI:597326"/>
    </cofactor>
</comment>
<dbReference type="OMA" id="RSAWDLC"/>
<dbReference type="PROSITE" id="PS00600">
    <property type="entry name" value="AA_TRANSFER_CLASS_3"/>
    <property type="match status" value="1"/>
</dbReference>
<evidence type="ECO:0000256" key="10">
    <source>
        <dbReference type="RuleBase" id="RU365036"/>
    </source>
</evidence>
<dbReference type="Ensembl" id="ENSPSIT00000009766.1">
    <property type="protein sequence ID" value="ENSPSIP00000009719.1"/>
    <property type="gene ID" value="ENSPSIG00000008761.1"/>
</dbReference>
<comment type="function">
    <text evidence="8">Catalyzes the reversible interconversion of L-ornithine and 2-oxoglutarate to L-glutamate semialdehyde and L-glutamate.</text>
</comment>
<dbReference type="FunFam" id="3.40.640.10:FF:000011">
    <property type="entry name" value="Ornithine aminotransferase"/>
    <property type="match status" value="1"/>
</dbReference>
<keyword evidence="6 9" id="KW-0663">Pyridoxal phosphate</keyword>
<dbReference type="InterPro" id="IPR050103">
    <property type="entry name" value="Class-III_PLP-dep_AT"/>
</dbReference>
<dbReference type="PANTHER" id="PTHR11986:SF18">
    <property type="entry name" value="ORNITHINE AMINOTRANSFERASE, MITOCHONDRIAL"/>
    <property type="match status" value="1"/>
</dbReference>
<evidence type="ECO:0000256" key="1">
    <source>
        <dbReference type="ARBA" id="ARBA00001933"/>
    </source>
</evidence>
<evidence type="ECO:0000256" key="6">
    <source>
        <dbReference type="ARBA" id="ARBA00022898"/>
    </source>
</evidence>
<dbReference type="STRING" id="13735.ENSPSIP00000009719"/>
<evidence type="ECO:0000256" key="2">
    <source>
        <dbReference type="ARBA" id="ARBA00004998"/>
    </source>
</evidence>
<dbReference type="GO" id="GO:0019544">
    <property type="term" value="P:L-arginine catabolic process to L-glutamate"/>
    <property type="evidence" value="ECO:0007669"/>
    <property type="project" value="TreeGrafter"/>
</dbReference>
<dbReference type="Proteomes" id="UP000007267">
    <property type="component" value="Unassembled WGS sequence"/>
</dbReference>
<dbReference type="InterPro" id="IPR015421">
    <property type="entry name" value="PyrdxlP-dep_Trfase_major"/>
</dbReference>
<organism evidence="11 12">
    <name type="scientific">Pelodiscus sinensis</name>
    <name type="common">Chinese softshell turtle</name>
    <name type="synonym">Trionyx sinensis</name>
    <dbReference type="NCBI Taxonomy" id="13735"/>
    <lineage>
        <taxon>Eukaryota</taxon>
        <taxon>Metazoa</taxon>
        <taxon>Chordata</taxon>
        <taxon>Craniata</taxon>
        <taxon>Vertebrata</taxon>
        <taxon>Euteleostomi</taxon>
        <taxon>Archelosauria</taxon>
        <taxon>Testudinata</taxon>
        <taxon>Testudines</taxon>
        <taxon>Cryptodira</taxon>
        <taxon>Trionychia</taxon>
        <taxon>Trionychidae</taxon>
        <taxon>Pelodiscus</taxon>
    </lineage>
</organism>
<dbReference type="UniPathway" id="UPA00098">
    <property type="reaction ID" value="UER00358"/>
</dbReference>
<dbReference type="GO" id="GO:0010121">
    <property type="term" value="P:L-arginine catabolic process to proline via ornithine"/>
    <property type="evidence" value="ECO:0007669"/>
    <property type="project" value="TreeGrafter"/>
</dbReference>
<evidence type="ECO:0000256" key="5">
    <source>
        <dbReference type="ARBA" id="ARBA00022679"/>
    </source>
</evidence>
<dbReference type="PANTHER" id="PTHR11986">
    <property type="entry name" value="AMINOTRANSFERASE CLASS III"/>
    <property type="match status" value="1"/>
</dbReference>
<dbReference type="EMBL" id="AGCU01172505">
    <property type="status" value="NOT_ANNOTATED_CDS"/>
    <property type="molecule type" value="Genomic_DNA"/>
</dbReference>
<dbReference type="AlphaFoldDB" id="K7FNV9"/>
<dbReference type="NCBIfam" id="TIGR01885">
    <property type="entry name" value="Orn_aminotrans"/>
    <property type="match status" value="1"/>
</dbReference>
<evidence type="ECO:0000256" key="8">
    <source>
        <dbReference type="ARBA" id="ARBA00056101"/>
    </source>
</evidence>
<dbReference type="CDD" id="cd00610">
    <property type="entry name" value="OAT_like"/>
    <property type="match status" value="1"/>
</dbReference>
<protein>
    <recommendedName>
        <fullName evidence="10">Ornithine aminotransferase</fullName>
        <ecNumber evidence="10">2.6.1.13</ecNumber>
    </recommendedName>
</protein>
<keyword evidence="4 10" id="KW-0032">Aminotransferase</keyword>
<dbReference type="GO" id="GO:0005654">
    <property type="term" value="C:nucleoplasm"/>
    <property type="evidence" value="ECO:0007669"/>
    <property type="project" value="Ensembl"/>
</dbReference>
<dbReference type="GO" id="GO:0004587">
    <property type="term" value="F:ornithine aminotransferase activity"/>
    <property type="evidence" value="ECO:0007669"/>
    <property type="project" value="UniProtKB-EC"/>
</dbReference>
<proteinExistence type="inferred from homology"/>
<dbReference type="EMBL" id="AGCU01172511">
    <property type="status" value="NOT_ANNOTATED_CDS"/>
    <property type="molecule type" value="Genomic_DNA"/>
</dbReference>
<dbReference type="Gene3D" id="3.90.1150.10">
    <property type="entry name" value="Aspartate Aminotransferase, domain 1"/>
    <property type="match status" value="1"/>
</dbReference>
<dbReference type="eggNOG" id="KOG1402">
    <property type="taxonomic scope" value="Eukaryota"/>
</dbReference>
<reference evidence="11" key="3">
    <citation type="submission" date="2025-08" db="UniProtKB">
        <authorList>
            <consortium name="Ensembl"/>
        </authorList>
    </citation>
    <scope>IDENTIFICATION</scope>
</reference>
<dbReference type="EMBL" id="AGCU01172503">
    <property type="status" value="NOT_ANNOTATED_CDS"/>
    <property type="molecule type" value="Genomic_DNA"/>
</dbReference>
<evidence type="ECO:0000313" key="12">
    <source>
        <dbReference type="Proteomes" id="UP000007267"/>
    </source>
</evidence>
<dbReference type="EMBL" id="AGCU01172510">
    <property type="status" value="NOT_ANNOTATED_CDS"/>
    <property type="molecule type" value="Genomic_DNA"/>
</dbReference>
<dbReference type="GO" id="GO:0055129">
    <property type="term" value="P:L-proline biosynthetic process"/>
    <property type="evidence" value="ECO:0007669"/>
    <property type="project" value="UniProtKB-UniPathway"/>
</dbReference>
<evidence type="ECO:0000256" key="7">
    <source>
        <dbReference type="ARBA" id="ARBA00050762"/>
    </source>
</evidence>
<comment type="catalytic activity">
    <reaction evidence="10">
        <text>a 2-oxocarboxylate + L-ornithine = L-glutamate 5-semialdehyde + an L-alpha-amino acid</text>
        <dbReference type="Rhea" id="RHEA:13877"/>
        <dbReference type="ChEBI" id="CHEBI:35179"/>
        <dbReference type="ChEBI" id="CHEBI:46911"/>
        <dbReference type="ChEBI" id="CHEBI:58066"/>
        <dbReference type="ChEBI" id="CHEBI:59869"/>
        <dbReference type="EC" id="2.6.1.13"/>
    </reaction>
</comment>
<evidence type="ECO:0000256" key="4">
    <source>
        <dbReference type="ARBA" id="ARBA00022576"/>
    </source>
</evidence>
<sequence>MFSKLAHTQAIAVLRRGAHASVSASTSVATKKKIQGPLSSEYIFEREAKYGAHNYHPLPVALEKGKGIYVWDVEGRKYFDFLSAYSAVNQGHCHPKVVEALKSQAEKLALTSRAFYNDVLGEYEEYITKMFNYSKVLPMNTGVEAGETACKLARKWAYTVKGIPKYKAKIIFAAGNFWGRTMAAVSSSTDPTSYDGFGPFMPGFEVIPYNDLPALERALQDPNIAAFMVEPIQGEAGVVVPDEGYLTGVRELCTKHDVLFIADEIQTGLARTGKMLAVDHENVRPDLVLLGKALSGGLYPVSAVLCDDEIMLTIKPGEHGSTYGGNPLACRVAMAALEVIEEEALNENAEAMGNLLRRELMKTPSDIVTCVRGKGLLNAIVIRETKALDYDAWKVCLRLRDNGLLAKPTHGDIIRLAPPLVIKEDEIRECIDIIHKTILSF</sequence>
<accession>K7FNV9</accession>
<dbReference type="EC" id="2.6.1.13" evidence="10"/>
<evidence type="ECO:0000313" key="11">
    <source>
        <dbReference type="Ensembl" id="ENSPSIP00000009719.1"/>
    </source>
</evidence>
<dbReference type="Gene3D" id="3.40.640.10">
    <property type="entry name" value="Type I PLP-dependent aspartate aminotransferase-like (Major domain)"/>
    <property type="match status" value="1"/>
</dbReference>
<dbReference type="InterPro" id="IPR015424">
    <property type="entry name" value="PyrdxlP-dep_Trfase"/>
</dbReference>
<reference evidence="11" key="4">
    <citation type="submission" date="2025-09" db="UniProtKB">
        <authorList>
            <consortium name="Ensembl"/>
        </authorList>
    </citation>
    <scope>IDENTIFICATION</scope>
</reference>
<dbReference type="GeneTree" id="ENSGT00630000089895"/>
<dbReference type="EMBL" id="AGCU01172508">
    <property type="status" value="NOT_ANNOTATED_CDS"/>
    <property type="molecule type" value="Genomic_DNA"/>
</dbReference>
<reference evidence="12" key="2">
    <citation type="journal article" date="2013" name="Nat. Genet.">
        <title>The draft genomes of soft-shell turtle and green sea turtle yield insights into the development and evolution of the turtle-specific body plan.</title>
        <authorList>
            <person name="Wang Z."/>
            <person name="Pascual-Anaya J."/>
            <person name="Zadissa A."/>
            <person name="Li W."/>
            <person name="Niimura Y."/>
            <person name="Huang Z."/>
            <person name="Li C."/>
            <person name="White S."/>
            <person name="Xiong Z."/>
            <person name="Fang D."/>
            <person name="Wang B."/>
            <person name="Ming Y."/>
            <person name="Chen Y."/>
            <person name="Zheng Y."/>
            <person name="Kuraku S."/>
            <person name="Pignatelli M."/>
            <person name="Herrero J."/>
            <person name="Beal K."/>
            <person name="Nozawa M."/>
            <person name="Li Q."/>
            <person name="Wang J."/>
            <person name="Zhang H."/>
            <person name="Yu L."/>
            <person name="Shigenobu S."/>
            <person name="Wang J."/>
            <person name="Liu J."/>
            <person name="Flicek P."/>
            <person name="Searle S."/>
            <person name="Wang J."/>
            <person name="Kuratani S."/>
            <person name="Yin Y."/>
            <person name="Aken B."/>
            <person name="Zhang G."/>
            <person name="Irie N."/>
        </authorList>
    </citation>
    <scope>NUCLEOTIDE SEQUENCE [LARGE SCALE GENOMIC DNA]</scope>
    <source>
        <strain evidence="12">Daiwa-1</strain>
    </source>
</reference>
<dbReference type="EMBL" id="AGCU01172509">
    <property type="status" value="NOT_ANNOTATED_CDS"/>
    <property type="molecule type" value="Genomic_DNA"/>
</dbReference>
<dbReference type="GO" id="GO:0005759">
    <property type="term" value="C:mitochondrial matrix"/>
    <property type="evidence" value="ECO:0007669"/>
    <property type="project" value="Ensembl"/>
</dbReference>
<dbReference type="InterPro" id="IPR049704">
    <property type="entry name" value="Aminotrans_3_PPA_site"/>
</dbReference>
<dbReference type="GO" id="GO:0042802">
    <property type="term" value="F:identical protein binding"/>
    <property type="evidence" value="ECO:0007669"/>
    <property type="project" value="Ensembl"/>
</dbReference>
<dbReference type="EMBL" id="AGCU01172504">
    <property type="status" value="NOT_ANNOTATED_CDS"/>
    <property type="molecule type" value="Genomic_DNA"/>
</dbReference>
<dbReference type="EMBL" id="AGCU01172506">
    <property type="status" value="NOT_ANNOTATED_CDS"/>
    <property type="molecule type" value="Genomic_DNA"/>
</dbReference>
<name>K7FNV9_PELSI</name>
<keyword evidence="12" id="KW-1185">Reference proteome</keyword>
<dbReference type="GO" id="GO:0030170">
    <property type="term" value="F:pyridoxal phosphate binding"/>
    <property type="evidence" value="ECO:0007669"/>
    <property type="project" value="InterPro"/>
</dbReference>
<dbReference type="FunFam" id="3.90.1150.10:FF:000152">
    <property type="entry name" value="Ornithine aminotransferase"/>
    <property type="match status" value="2"/>
</dbReference>
<comment type="similarity">
    <text evidence="3 9">Belongs to the class-III pyridoxal-phosphate-dependent aminotransferase family.</text>
</comment>
<dbReference type="InterPro" id="IPR010164">
    <property type="entry name" value="Orn_aminotrans"/>
</dbReference>
<dbReference type="Pfam" id="PF00202">
    <property type="entry name" value="Aminotran_3"/>
    <property type="match status" value="1"/>
</dbReference>
<dbReference type="PIRSF" id="PIRSF000521">
    <property type="entry name" value="Transaminase_4ab_Lys_Orn"/>
    <property type="match status" value="1"/>
</dbReference>
<evidence type="ECO:0000256" key="3">
    <source>
        <dbReference type="ARBA" id="ARBA00008954"/>
    </source>
</evidence>